<evidence type="ECO:0000313" key="3">
    <source>
        <dbReference type="EMBL" id="MCQ0971383.1"/>
    </source>
</evidence>
<dbReference type="EMBL" id="JAKZEU010000004">
    <property type="protein sequence ID" value="MCQ0971383.1"/>
    <property type="molecule type" value="Genomic_DNA"/>
</dbReference>
<reference evidence="3 4" key="1">
    <citation type="submission" date="2022-03" db="EMBL/GenBank/DDBJ databases">
        <authorList>
            <person name="He Y."/>
        </authorList>
    </citation>
    <scope>NUCLEOTIDE SEQUENCE [LARGE SCALE GENOMIC DNA]</scope>
    <source>
        <strain evidence="3 4">TK19116</strain>
    </source>
</reference>
<evidence type="ECO:0000256" key="1">
    <source>
        <dbReference type="SAM" id="SignalP"/>
    </source>
</evidence>
<proteinExistence type="predicted"/>
<dbReference type="SMART" id="SM00287">
    <property type="entry name" value="SH3b"/>
    <property type="match status" value="1"/>
</dbReference>
<keyword evidence="1" id="KW-0732">Signal</keyword>
<gene>
    <name evidence="3" type="ORF">MLD63_13225</name>
</gene>
<feature type="chain" id="PRO_5046153129" evidence="1">
    <location>
        <begin position="22"/>
        <end position="217"/>
    </location>
</feature>
<dbReference type="Pfam" id="PF06823">
    <property type="entry name" value="DUF1236"/>
    <property type="match status" value="1"/>
</dbReference>
<dbReference type="InterPro" id="IPR003646">
    <property type="entry name" value="SH3-like_bac-type"/>
</dbReference>
<dbReference type="RefSeq" id="WP_255330381.1">
    <property type="nucleotide sequence ID" value="NZ_JAKZEU010000004.1"/>
</dbReference>
<organism evidence="3 4">
    <name type="scientific">Paracoccus albicereus</name>
    <dbReference type="NCBI Taxonomy" id="2922394"/>
    <lineage>
        <taxon>Bacteria</taxon>
        <taxon>Pseudomonadati</taxon>
        <taxon>Pseudomonadota</taxon>
        <taxon>Alphaproteobacteria</taxon>
        <taxon>Rhodobacterales</taxon>
        <taxon>Paracoccaceae</taxon>
        <taxon>Paracoccus</taxon>
    </lineage>
</organism>
<dbReference type="Proteomes" id="UP001203945">
    <property type="component" value="Unassembled WGS sequence"/>
</dbReference>
<comment type="caution">
    <text evidence="3">The sequence shown here is derived from an EMBL/GenBank/DDBJ whole genome shotgun (WGS) entry which is preliminary data.</text>
</comment>
<evidence type="ECO:0000259" key="2">
    <source>
        <dbReference type="PROSITE" id="PS51781"/>
    </source>
</evidence>
<protein>
    <submittedName>
        <fullName evidence="3">DUF1236 domain-containing protein</fullName>
    </submittedName>
</protein>
<keyword evidence="4" id="KW-1185">Reference proteome</keyword>
<dbReference type="Pfam" id="PF08239">
    <property type="entry name" value="SH3_3"/>
    <property type="match status" value="1"/>
</dbReference>
<accession>A0ABT1MST9</accession>
<sequence length="217" mass="22458">MRNLFATTALIATAMAGAASAQTMATTSTDLNVRSGPGVQHDVIGYIEGGDEATVEGCIESANWCEVQFEGGTGWVYGDYLNVGLGEEVKPLYPNRTEAQVAVIEAPAEDTNAAQDTAVGGATGAAMGALVGGPVGAVGGSTGAAANVEPAPEVQTYVVENPQEPVILDGEVVVGAGVPDTVTLYDVPDYPDYRYVTINGQTVLVEPDNRQIVYIYR</sequence>
<name>A0ABT1MST9_9RHOB</name>
<feature type="domain" description="SH3b" evidence="2">
    <location>
        <begin position="22"/>
        <end position="85"/>
    </location>
</feature>
<dbReference type="PROSITE" id="PS51781">
    <property type="entry name" value="SH3B"/>
    <property type="match status" value="1"/>
</dbReference>
<feature type="signal peptide" evidence="1">
    <location>
        <begin position="1"/>
        <end position="21"/>
    </location>
</feature>
<dbReference type="Gene3D" id="2.30.30.40">
    <property type="entry name" value="SH3 Domains"/>
    <property type="match status" value="1"/>
</dbReference>
<dbReference type="InterPro" id="IPR009642">
    <property type="entry name" value="DUF1236"/>
</dbReference>
<evidence type="ECO:0000313" key="4">
    <source>
        <dbReference type="Proteomes" id="UP001203945"/>
    </source>
</evidence>